<accession>A0A4Y3KAB3</accession>
<sequence>MGAQMVRRKRSRELKTPGRASSVEPPGAVTVPTGRVDIADDDAARLLAHRLLTPGRRWPVAVVTVANGASEAYADVDALVDDLRGLAEVVVMPTSDVSWAFSSVMPPLTQVYGGASRVYPVDHDWVSAPRTAPLRFAYSVRERDRVTDQILSDAMAAAVSAGLYTPRASVASRPAVDGTVVGLFGSRAMVRLDDGSMATLWEELSGFDVPLERLVRNGQRVRGRIDPATRRLDLEPPDECVPASTRPRYRAGVAVLAEVAAVDDAALTLRLQPGTEVVTTAGSVTANELDRLTALFTVGDVVVARVTDSEPVIQLSLLDVDDDEATMQAPALLDGGPPWLVAPAAPQLSAPADDALPSPAPDAALGFPPAESVDAELQSEAGPVPQAPSAPGGPTPRDVRAGIAVRPAVRAPDEPVPAPSPADRGAVRDLSLALSAEQSRSAELRRRLDLALGASHELTELRRHAEHLERELDSVEASLRAFREKYRRTDVRRQQLERAAKATTGSTDIDDSDPREWFGDPVDALRLSVTQAWARRVPAGEKPRWPLGDWKVGDRFADSLDNLGPVSWRKLAEVVADVVVADPARLSALENHELRVTESGGAPAVARKDGAVCYRVALQRNSPSARRLHYWRRGDLVELSRVVLHDDTAP</sequence>
<dbReference type="EMBL" id="BJLP01000028">
    <property type="protein sequence ID" value="GEA81421.1"/>
    <property type="molecule type" value="Genomic_DNA"/>
</dbReference>
<keyword evidence="1" id="KW-0175">Coiled coil</keyword>
<dbReference type="Proteomes" id="UP000315842">
    <property type="component" value="Unassembled WGS sequence"/>
</dbReference>
<proteinExistence type="predicted"/>
<name>A0A4Y3KAB3_CELUD</name>
<feature type="coiled-coil region" evidence="1">
    <location>
        <begin position="451"/>
        <end position="499"/>
    </location>
</feature>
<evidence type="ECO:0000256" key="2">
    <source>
        <dbReference type="SAM" id="MobiDB-lite"/>
    </source>
</evidence>
<evidence type="ECO:0000313" key="3">
    <source>
        <dbReference type="EMBL" id="GEA81421.1"/>
    </source>
</evidence>
<feature type="compositionally biased region" description="Pro residues" evidence="2">
    <location>
        <begin position="385"/>
        <end position="394"/>
    </location>
</feature>
<keyword evidence="4" id="KW-1185">Reference proteome</keyword>
<comment type="caution">
    <text evidence="3">The sequence shown here is derived from an EMBL/GenBank/DDBJ whole genome shotgun (WGS) entry which is preliminary data.</text>
</comment>
<protein>
    <recommendedName>
        <fullName evidence="5">S1 motif domain-containing protein</fullName>
    </recommendedName>
</protein>
<dbReference type="AlphaFoldDB" id="A0A4Y3KAB3"/>
<evidence type="ECO:0008006" key="5">
    <source>
        <dbReference type="Google" id="ProtNLM"/>
    </source>
</evidence>
<evidence type="ECO:0000256" key="1">
    <source>
        <dbReference type="SAM" id="Coils"/>
    </source>
</evidence>
<gene>
    <name evidence="3" type="ORF">CUD01_18650</name>
</gene>
<feature type="compositionally biased region" description="Basic residues" evidence="2">
    <location>
        <begin position="1"/>
        <end position="12"/>
    </location>
</feature>
<reference evidence="3 4" key="1">
    <citation type="submission" date="2019-06" db="EMBL/GenBank/DDBJ databases">
        <title>Whole genome shotgun sequence of Cellulomonas uda NBRC 3747.</title>
        <authorList>
            <person name="Hosoyama A."/>
            <person name="Uohara A."/>
            <person name="Ohji S."/>
            <person name="Ichikawa N."/>
        </authorList>
    </citation>
    <scope>NUCLEOTIDE SEQUENCE [LARGE SCALE GENOMIC DNA]</scope>
    <source>
        <strain evidence="3 4">NBRC 3747</strain>
    </source>
</reference>
<feature type="region of interest" description="Disordered" evidence="2">
    <location>
        <begin position="1"/>
        <end position="27"/>
    </location>
</feature>
<organism evidence="3 4">
    <name type="scientific">Cellulomonas uda</name>
    <dbReference type="NCBI Taxonomy" id="1714"/>
    <lineage>
        <taxon>Bacteria</taxon>
        <taxon>Bacillati</taxon>
        <taxon>Actinomycetota</taxon>
        <taxon>Actinomycetes</taxon>
        <taxon>Micrococcales</taxon>
        <taxon>Cellulomonadaceae</taxon>
        <taxon>Cellulomonas</taxon>
    </lineage>
</organism>
<evidence type="ECO:0000313" key="4">
    <source>
        <dbReference type="Proteomes" id="UP000315842"/>
    </source>
</evidence>
<feature type="region of interest" description="Disordered" evidence="2">
    <location>
        <begin position="374"/>
        <end position="399"/>
    </location>
</feature>